<evidence type="ECO:0000313" key="2">
    <source>
        <dbReference type="Proteomes" id="UP000321490"/>
    </source>
</evidence>
<dbReference type="Proteomes" id="UP000321490">
    <property type="component" value="Unassembled WGS sequence"/>
</dbReference>
<sequence>MTLLWPAVAVGGFFLLAALVVALATSSTARYEFERNQVQGQRRVAEVDPVPAAAVAAAPAQSASGAEPVQREAAAVRVANHPAGTRAGGPAAATAWWLVEPVGRSGEEVLAGPFPDRVDADWAALAGGRAGSAQAVHGVLRADGRLLRRPLPGEQTWLADLGTQLDRLPAEWDSPLADEDELVTLVVEIASALVEAGLSLHDCAGEGASGGVCLTPEPGRPGVLVSWHQHDRMSRDQVHGADVSAAVQATMNVAVAGCLESLGFAVEPFGDAGCVLVTG</sequence>
<keyword evidence="2" id="KW-1185">Reference proteome</keyword>
<dbReference type="RefSeq" id="WP_153358591.1">
    <property type="nucleotide sequence ID" value="NZ_ML762484.1"/>
</dbReference>
<reference evidence="1 2" key="1">
    <citation type="submission" date="2019-07" db="EMBL/GenBank/DDBJ databases">
        <title>R&amp;d 2014.</title>
        <authorList>
            <person name="Klenk H.-P."/>
        </authorList>
    </citation>
    <scope>NUCLEOTIDE SEQUENCE [LARGE SCALE GENOMIC DNA]</scope>
    <source>
        <strain evidence="1 2">DSM 45764</strain>
    </source>
</reference>
<gene>
    <name evidence="1" type="ORF">JD78_03071</name>
</gene>
<dbReference type="EMBL" id="VLKF01000001">
    <property type="protein sequence ID" value="TWH74531.1"/>
    <property type="molecule type" value="Genomic_DNA"/>
</dbReference>
<dbReference type="AlphaFoldDB" id="A0A562IU33"/>
<name>A0A562IU33_9ACTN</name>
<comment type="caution">
    <text evidence="1">The sequence shown here is derived from an EMBL/GenBank/DDBJ whole genome shotgun (WGS) entry which is preliminary data.</text>
</comment>
<organism evidence="1 2">
    <name type="scientific">Modestobacter roseus</name>
    <dbReference type="NCBI Taxonomy" id="1181884"/>
    <lineage>
        <taxon>Bacteria</taxon>
        <taxon>Bacillati</taxon>
        <taxon>Actinomycetota</taxon>
        <taxon>Actinomycetes</taxon>
        <taxon>Geodermatophilales</taxon>
        <taxon>Geodermatophilaceae</taxon>
        <taxon>Modestobacter</taxon>
    </lineage>
</organism>
<accession>A0A562IU33</accession>
<dbReference type="OrthoDB" id="5185638at2"/>
<evidence type="ECO:0000313" key="1">
    <source>
        <dbReference type="EMBL" id="TWH74531.1"/>
    </source>
</evidence>
<proteinExistence type="predicted"/>
<protein>
    <submittedName>
        <fullName evidence="1">Uncharacterized protein</fullName>
    </submittedName>
</protein>